<dbReference type="Proteomes" id="UP000053477">
    <property type="component" value="Unassembled WGS sequence"/>
</dbReference>
<protein>
    <submittedName>
        <fullName evidence="1">Uncharacterized protein</fullName>
    </submittedName>
</protein>
<dbReference type="AlphaFoldDB" id="A0A0H2QW24"/>
<evidence type="ECO:0000313" key="1">
    <source>
        <dbReference type="EMBL" id="KLO03785.1"/>
    </source>
</evidence>
<dbReference type="InParanoid" id="A0A0H2QW24"/>
<reference evidence="1 2" key="1">
    <citation type="submission" date="2015-04" db="EMBL/GenBank/DDBJ databases">
        <title>Complete genome sequence of Schizopora paradoxa KUC8140, a cosmopolitan wood degrader in East Asia.</title>
        <authorList>
            <consortium name="DOE Joint Genome Institute"/>
            <person name="Min B."/>
            <person name="Park H."/>
            <person name="Jang Y."/>
            <person name="Kim J.-J."/>
            <person name="Kim K.H."/>
            <person name="Pangilinan J."/>
            <person name="Lipzen A."/>
            <person name="Riley R."/>
            <person name="Grigoriev I.V."/>
            <person name="Spatafora J.W."/>
            <person name="Choi I.-G."/>
        </authorList>
    </citation>
    <scope>NUCLEOTIDE SEQUENCE [LARGE SCALE GENOMIC DNA]</scope>
    <source>
        <strain evidence="1 2">KUC8140</strain>
    </source>
</reference>
<keyword evidence="2" id="KW-1185">Reference proteome</keyword>
<sequence length="49" mass="5638">MDTEARLQHAQDFQIVQYTIVATAALVSYEYFLLLEQEVGLDVSIRLVH</sequence>
<name>A0A0H2QW24_9AGAM</name>
<proteinExistence type="predicted"/>
<gene>
    <name evidence="1" type="ORF">SCHPADRAFT_948338</name>
</gene>
<dbReference type="EMBL" id="KQ087037">
    <property type="protein sequence ID" value="KLO03785.1"/>
    <property type="molecule type" value="Genomic_DNA"/>
</dbReference>
<organism evidence="1 2">
    <name type="scientific">Schizopora paradoxa</name>
    <dbReference type="NCBI Taxonomy" id="27342"/>
    <lineage>
        <taxon>Eukaryota</taxon>
        <taxon>Fungi</taxon>
        <taxon>Dikarya</taxon>
        <taxon>Basidiomycota</taxon>
        <taxon>Agaricomycotina</taxon>
        <taxon>Agaricomycetes</taxon>
        <taxon>Hymenochaetales</taxon>
        <taxon>Schizoporaceae</taxon>
        <taxon>Schizopora</taxon>
    </lineage>
</organism>
<evidence type="ECO:0000313" key="2">
    <source>
        <dbReference type="Proteomes" id="UP000053477"/>
    </source>
</evidence>
<accession>A0A0H2QW24</accession>